<keyword evidence="4" id="KW-1185">Reference proteome</keyword>
<evidence type="ECO:0000259" key="2">
    <source>
        <dbReference type="Pfam" id="PF14827"/>
    </source>
</evidence>
<dbReference type="Pfam" id="PF14827">
    <property type="entry name" value="dCache_3"/>
    <property type="match status" value="1"/>
</dbReference>
<protein>
    <recommendedName>
        <fullName evidence="2">Double Cache domain-containing protein</fullName>
    </recommendedName>
</protein>
<sequence length="331" mass="34913">MTLDRSLALATTLCLALTLAIGSGFLISGSQTQLNESHSREMQSTALLLTSSMSQAASLSATHALAISRDPLVIEMMKAGERAGLARYLQPTYQSLASEAGVNMLHFHTPDIKSFLRVQDPGNFGQDLSGFRPMILAANRSQILQKGLEVGIAGLSLRAVAPVLDQETLIGTFEVGIELKTLMDLAKSASGADFALFLSPAMTGFSGSGQTAGADTFGLVIESATNTSLFEALYRSGAIGLQREPVQAFHAVDGTRYGTFAQPLLDYSGRMIGTIVIARDVSDLDGAFRRALITALTSGLIGLLIGYGLIMVAIRAIVLRPLERTAGDVGS</sequence>
<feature type="transmembrane region" description="Helical" evidence="1">
    <location>
        <begin position="291"/>
        <end position="314"/>
    </location>
</feature>
<feature type="domain" description="Double Cache" evidence="2">
    <location>
        <begin position="54"/>
        <end position="283"/>
    </location>
</feature>
<organism evidence="3 4">
    <name type="scientific">Peteryoungia desertarenae</name>
    <dbReference type="NCBI Taxonomy" id="1813451"/>
    <lineage>
        <taxon>Bacteria</taxon>
        <taxon>Pseudomonadati</taxon>
        <taxon>Pseudomonadota</taxon>
        <taxon>Alphaproteobacteria</taxon>
        <taxon>Hyphomicrobiales</taxon>
        <taxon>Rhizobiaceae</taxon>
        <taxon>Peteryoungia</taxon>
    </lineage>
</organism>
<dbReference type="Proteomes" id="UP000308530">
    <property type="component" value="Chromosome"/>
</dbReference>
<dbReference type="Gene3D" id="3.30.450.20">
    <property type="entry name" value="PAS domain"/>
    <property type="match status" value="1"/>
</dbReference>
<evidence type="ECO:0000256" key="1">
    <source>
        <dbReference type="SAM" id="Phobius"/>
    </source>
</evidence>
<proteinExistence type="predicted"/>
<dbReference type="SUPFAM" id="SSF103190">
    <property type="entry name" value="Sensory domain-like"/>
    <property type="match status" value="1"/>
</dbReference>
<evidence type="ECO:0000313" key="4">
    <source>
        <dbReference type="Proteomes" id="UP000308530"/>
    </source>
</evidence>
<accession>A0ABX6QM30</accession>
<keyword evidence="1" id="KW-0812">Transmembrane</keyword>
<reference evidence="3 4" key="1">
    <citation type="submission" date="2020-06" db="EMBL/GenBank/DDBJ databases">
        <title>Genome sequence of Rhizobium sp strain ADMK78.</title>
        <authorList>
            <person name="Rahi P."/>
        </authorList>
    </citation>
    <scope>NUCLEOTIDE SEQUENCE [LARGE SCALE GENOMIC DNA]</scope>
    <source>
        <strain evidence="3 4">ADMK78</strain>
    </source>
</reference>
<name>A0ABX6QM30_9HYPH</name>
<gene>
    <name evidence="3" type="ORF">FE840_008635</name>
</gene>
<evidence type="ECO:0000313" key="3">
    <source>
        <dbReference type="EMBL" id="QLF69603.1"/>
    </source>
</evidence>
<dbReference type="InterPro" id="IPR029150">
    <property type="entry name" value="dCache_3"/>
</dbReference>
<dbReference type="RefSeq" id="WP_138285267.1">
    <property type="nucleotide sequence ID" value="NZ_CP058350.1"/>
</dbReference>
<dbReference type="InterPro" id="IPR029151">
    <property type="entry name" value="Sensor-like_sf"/>
</dbReference>
<keyword evidence="1" id="KW-0472">Membrane</keyword>
<dbReference type="EMBL" id="CP058350">
    <property type="protein sequence ID" value="QLF69603.1"/>
    <property type="molecule type" value="Genomic_DNA"/>
</dbReference>
<keyword evidence="1" id="KW-1133">Transmembrane helix</keyword>